<organism evidence="3 4">
    <name type="scientific">Tenacibaculum vairaonense</name>
    <dbReference type="NCBI Taxonomy" id="3137860"/>
    <lineage>
        <taxon>Bacteria</taxon>
        <taxon>Pseudomonadati</taxon>
        <taxon>Bacteroidota</taxon>
        <taxon>Flavobacteriia</taxon>
        <taxon>Flavobacteriales</taxon>
        <taxon>Flavobacteriaceae</taxon>
        <taxon>Tenacibaculum</taxon>
    </lineage>
</organism>
<dbReference type="RefSeq" id="WP_348707227.1">
    <property type="nucleotide sequence ID" value="NZ_CAXIYA010000040.1"/>
</dbReference>
<dbReference type="Proteomes" id="UP001497602">
    <property type="component" value="Unassembled WGS sequence"/>
</dbReference>
<keyword evidence="3" id="KW-0418">Kinase</keyword>
<protein>
    <submittedName>
        <fullName evidence="3">Homoserine kinase</fullName>
    </submittedName>
</protein>
<comment type="caution">
    <text evidence="3">The sequence shown here is derived from an EMBL/GenBank/DDBJ whole genome shotgun (WGS) entry which is preliminary data.</text>
</comment>
<gene>
    <name evidence="3" type="ORF">T190115A13A_80126</name>
</gene>
<evidence type="ECO:0000313" key="3">
    <source>
        <dbReference type="EMBL" id="CAL2108551.1"/>
    </source>
</evidence>
<reference evidence="3 4" key="1">
    <citation type="submission" date="2024-05" db="EMBL/GenBank/DDBJ databases">
        <authorList>
            <person name="Duchaud E."/>
        </authorList>
    </citation>
    <scope>NUCLEOTIDE SEQUENCE [LARGE SCALE GENOMIC DNA]</scope>
    <source>
        <strain evidence="3">Ena-SAMPLE-TAB-13-05-2024-13:56:06:370-140305</strain>
    </source>
</reference>
<dbReference type="PANTHER" id="PTHR21064:SF6">
    <property type="entry name" value="AMINOGLYCOSIDE PHOSPHOTRANSFERASE DOMAIN-CONTAINING PROTEIN"/>
    <property type="match status" value="1"/>
</dbReference>
<dbReference type="InterPro" id="IPR011009">
    <property type="entry name" value="Kinase-like_dom_sf"/>
</dbReference>
<evidence type="ECO:0000259" key="2">
    <source>
        <dbReference type="Pfam" id="PF01636"/>
    </source>
</evidence>
<accession>A0ABM9PRX5</accession>
<dbReference type="EMBL" id="CAXJRC010000045">
    <property type="protein sequence ID" value="CAL2108551.1"/>
    <property type="molecule type" value="Genomic_DNA"/>
</dbReference>
<evidence type="ECO:0000313" key="4">
    <source>
        <dbReference type="Proteomes" id="UP001497602"/>
    </source>
</evidence>
<dbReference type="PANTHER" id="PTHR21064">
    <property type="entry name" value="AMINOGLYCOSIDE PHOSPHOTRANSFERASE DOMAIN-CONTAINING PROTEIN-RELATED"/>
    <property type="match status" value="1"/>
</dbReference>
<dbReference type="GO" id="GO:0016301">
    <property type="term" value="F:kinase activity"/>
    <property type="evidence" value="ECO:0007669"/>
    <property type="project" value="UniProtKB-KW"/>
</dbReference>
<dbReference type="Pfam" id="PF01636">
    <property type="entry name" value="APH"/>
    <property type="match status" value="1"/>
</dbReference>
<proteinExistence type="inferred from homology"/>
<dbReference type="SUPFAM" id="SSF56112">
    <property type="entry name" value="Protein kinase-like (PK-like)"/>
    <property type="match status" value="1"/>
</dbReference>
<name>A0ABM9PRX5_9FLAO</name>
<dbReference type="InterPro" id="IPR002575">
    <property type="entry name" value="Aminoglycoside_PTrfase"/>
</dbReference>
<dbReference type="Gene3D" id="3.90.1200.10">
    <property type="match status" value="1"/>
</dbReference>
<keyword evidence="4" id="KW-1185">Reference proteome</keyword>
<sequence>MSKYTILNKAAISSIVQQYGFQNISAYKLLKGGSENTNYCIDTINTRFVLTICEQKTATEALMLSNILKHLEKHNFTTSKIVDTIDGKTLGTYKGKPVLIKKFIQGKVLKELPNHLLELAGQQMGKLHTINAPNYLPNEISYGQNHFNEVTKYAPNSSFDIWLKEIKTYITPYLKLNPVKSLIHSDLFPSNIIISSKEKDIIIMDFEEAAYYYRVFDIGMALVGLCSKEEKLIFKKAKCFLKGYQKEIELTLLEKNVLQAFTVYAAAAMTFWRHKHFNYTKPLPELKNHYKELQNITNYIKDISVTQFKTLTN</sequence>
<keyword evidence="3" id="KW-0808">Transferase</keyword>
<dbReference type="InterPro" id="IPR050249">
    <property type="entry name" value="Pseudomonas-type_ThrB"/>
</dbReference>
<feature type="domain" description="Aminoglycoside phosphotransferase" evidence="2">
    <location>
        <begin position="28"/>
        <end position="228"/>
    </location>
</feature>
<comment type="similarity">
    <text evidence="1">Belongs to the pseudomonas-type ThrB family.</text>
</comment>
<evidence type="ECO:0000256" key="1">
    <source>
        <dbReference type="ARBA" id="ARBA00038240"/>
    </source>
</evidence>
<dbReference type="Gene3D" id="3.30.200.20">
    <property type="entry name" value="Phosphorylase Kinase, domain 1"/>
    <property type="match status" value="1"/>
</dbReference>